<comment type="caution">
    <text evidence="1">The sequence shown here is derived from an EMBL/GenBank/DDBJ whole genome shotgun (WGS) entry which is preliminary data.</text>
</comment>
<dbReference type="Proteomes" id="UP001283361">
    <property type="component" value="Unassembled WGS sequence"/>
</dbReference>
<protein>
    <submittedName>
        <fullName evidence="1">Uncharacterized protein</fullName>
    </submittedName>
</protein>
<dbReference type="AlphaFoldDB" id="A0AAE1B058"/>
<reference evidence="1" key="1">
    <citation type="journal article" date="2023" name="G3 (Bethesda)">
        <title>A reference genome for the long-term kleptoplast-retaining sea slug Elysia crispata morphotype clarki.</title>
        <authorList>
            <person name="Eastman K.E."/>
            <person name="Pendleton A.L."/>
            <person name="Shaikh M.A."/>
            <person name="Suttiyut T."/>
            <person name="Ogas R."/>
            <person name="Tomko P."/>
            <person name="Gavelis G."/>
            <person name="Widhalm J.R."/>
            <person name="Wisecaver J.H."/>
        </authorList>
    </citation>
    <scope>NUCLEOTIDE SEQUENCE</scope>
    <source>
        <strain evidence="1">ECLA1</strain>
    </source>
</reference>
<organism evidence="1 2">
    <name type="scientific">Elysia crispata</name>
    <name type="common">lettuce slug</name>
    <dbReference type="NCBI Taxonomy" id="231223"/>
    <lineage>
        <taxon>Eukaryota</taxon>
        <taxon>Metazoa</taxon>
        <taxon>Spiralia</taxon>
        <taxon>Lophotrochozoa</taxon>
        <taxon>Mollusca</taxon>
        <taxon>Gastropoda</taxon>
        <taxon>Heterobranchia</taxon>
        <taxon>Euthyneura</taxon>
        <taxon>Panpulmonata</taxon>
        <taxon>Sacoglossa</taxon>
        <taxon>Placobranchoidea</taxon>
        <taxon>Plakobranchidae</taxon>
        <taxon>Elysia</taxon>
    </lineage>
</organism>
<accession>A0AAE1B058</accession>
<sequence length="132" mass="15188">MLKRTDKWKKDKFSEKVNELWKKEGLKQRNIRDRSISGRYSFQLPPSDEHLVKTVQSPAKSHGIGAETLFVDITVQSRCPVPANQDIDHHKNVLLAPLLVDQYPPVSTKTTIRTCWYFHGLQLVVQYSPTST</sequence>
<dbReference type="EMBL" id="JAWDGP010000840">
    <property type="protein sequence ID" value="KAK3796810.1"/>
    <property type="molecule type" value="Genomic_DNA"/>
</dbReference>
<gene>
    <name evidence="1" type="ORF">RRG08_040869</name>
</gene>
<proteinExistence type="predicted"/>
<name>A0AAE1B058_9GAST</name>
<evidence type="ECO:0000313" key="1">
    <source>
        <dbReference type="EMBL" id="KAK3796810.1"/>
    </source>
</evidence>
<keyword evidence="2" id="KW-1185">Reference proteome</keyword>
<evidence type="ECO:0000313" key="2">
    <source>
        <dbReference type="Proteomes" id="UP001283361"/>
    </source>
</evidence>